<organism evidence="1 2">
    <name type="scientific">Vespula maculifrons</name>
    <name type="common">Eastern yellow jacket</name>
    <name type="synonym">Wasp</name>
    <dbReference type="NCBI Taxonomy" id="7453"/>
    <lineage>
        <taxon>Eukaryota</taxon>
        <taxon>Metazoa</taxon>
        <taxon>Ecdysozoa</taxon>
        <taxon>Arthropoda</taxon>
        <taxon>Hexapoda</taxon>
        <taxon>Insecta</taxon>
        <taxon>Pterygota</taxon>
        <taxon>Neoptera</taxon>
        <taxon>Endopterygota</taxon>
        <taxon>Hymenoptera</taxon>
        <taxon>Apocrita</taxon>
        <taxon>Aculeata</taxon>
        <taxon>Vespoidea</taxon>
        <taxon>Vespidae</taxon>
        <taxon>Vespinae</taxon>
        <taxon>Vespula</taxon>
    </lineage>
</organism>
<reference evidence="1 2" key="1">
    <citation type="journal article" date="2024" name="Ann. Entomol. Soc. Am.">
        <title>Genomic analyses of the southern and eastern yellowjacket wasps (Hymenoptera: Vespidae) reveal evolutionary signatures of social life.</title>
        <authorList>
            <person name="Catto M.A."/>
            <person name="Caine P.B."/>
            <person name="Orr S.E."/>
            <person name="Hunt B.G."/>
            <person name="Goodisman M.A.D."/>
        </authorList>
    </citation>
    <scope>NUCLEOTIDE SEQUENCE [LARGE SCALE GENOMIC DNA]</scope>
    <source>
        <strain evidence="1">232</strain>
        <tissue evidence="1">Head and thorax</tissue>
    </source>
</reference>
<dbReference type="Proteomes" id="UP001607303">
    <property type="component" value="Unassembled WGS sequence"/>
</dbReference>
<dbReference type="EMBL" id="JAYRBN010000114">
    <property type="protein sequence ID" value="KAL2723531.1"/>
    <property type="molecule type" value="Genomic_DNA"/>
</dbReference>
<accession>A0ABD2AT22</accession>
<sequence length="160" mass="18591">MDSFSFGPSVVIKKIHVSHVQKHIRKTHMDTNLHVTKNCDSDAKNEGCYMISFQRIKRFDTIIVLKKRNRRVHGSDRKLQEHSCIVNIKHRFPTMLAKQFVRFKKINTKCSNNIGRNSAAYKESTSRTHRFVEVRARAKGELLVANDNPHSMTLRLMSDV</sequence>
<evidence type="ECO:0000313" key="2">
    <source>
        <dbReference type="Proteomes" id="UP001607303"/>
    </source>
</evidence>
<proteinExistence type="predicted"/>
<keyword evidence="2" id="KW-1185">Reference proteome</keyword>
<protein>
    <submittedName>
        <fullName evidence="1">Uncharacterized protein</fullName>
    </submittedName>
</protein>
<comment type="caution">
    <text evidence="1">The sequence shown here is derived from an EMBL/GenBank/DDBJ whole genome shotgun (WGS) entry which is preliminary data.</text>
</comment>
<gene>
    <name evidence="1" type="ORF">V1477_019382</name>
</gene>
<name>A0ABD2AT22_VESMC</name>
<dbReference type="AlphaFoldDB" id="A0ABD2AT22"/>
<evidence type="ECO:0000313" key="1">
    <source>
        <dbReference type="EMBL" id="KAL2723531.1"/>
    </source>
</evidence>